<dbReference type="HOGENOM" id="CLU_2465893_0_0_6"/>
<dbReference type="Proteomes" id="UP000028839">
    <property type="component" value="Unassembled WGS sequence"/>
</dbReference>
<evidence type="ECO:0000313" key="2">
    <source>
        <dbReference type="Proteomes" id="UP000028839"/>
    </source>
</evidence>
<sequence length="88" mass="9961">MYSSDGYLIAEARVVMDGKNFSEEEIPAQIVLLETQYAGGRLGKKVVYEEKLIFDAQTGKLLWKESLDGKIMIRRYLLRGAISFLALT</sequence>
<reference evidence="1 2" key="1">
    <citation type="submission" date="2014-07" db="EMBL/GenBank/DDBJ databases">
        <title>Comparative analysis of Nitrosococcus oceani genome inventories of strains from Pacific and Atlantic gyres.</title>
        <authorList>
            <person name="Lim C.K."/>
            <person name="Wang L."/>
            <person name="Sayavedra-Soto L.A."/>
            <person name="Klotz M.G."/>
        </authorList>
    </citation>
    <scope>NUCLEOTIDE SEQUENCE [LARGE SCALE GENOMIC DNA]</scope>
    <source>
        <strain evidence="1 2">C-27</strain>
    </source>
</reference>
<organism evidence="1 2">
    <name type="scientific">Nitrosococcus oceani C-27</name>
    <dbReference type="NCBI Taxonomy" id="314279"/>
    <lineage>
        <taxon>Bacteria</taxon>
        <taxon>Pseudomonadati</taxon>
        <taxon>Pseudomonadota</taxon>
        <taxon>Gammaproteobacteria</taxon>
        <taxon>Chromatiales</taxon>
        <taxon>Chromatiaceae</taxon>
        <taxon>Nitrosococcus</taxon>
    </lineage>
</organism>
<protein>
    <submittedName>
        <fullName evidence="1">Uncharacterized protein</fullName>
    </submittedName>
</protein>
<dbReference type="EMBL" id="JPGN01000029">
    <property type="protein sequence ID" value="KFI19982.1"/>
    <property type="molecule type" value="Genomic_DNA"/>
</dbReference>
<accession>A0A0E2ZNM0</accession>
<comment type="caution">
    <text evidence="1">The sequence shown here is derived from an EMBL/GenBank/DDBJ whole genome shotgun (WGS) entry which is preliminary data.</text>
</comment>
<name>A0A0E2ZNM0_9GAMM</name>
<evidence type="ECO:0000313" key="1">
    <source>
        <dbReference type="EMBL" id="KFI19982.1"/>
    </source>
</evidence>
<dbReference type="AlphaFoldDB" id="A0A0E2ZNM0"/>
<dbReference type="OrthoDB" id="9848282at2"/>
<proteinExistence type="predicted"/>
<gene>
    <name evidence="1" type="ORF">IB75_04990</name>
</gene>